<evidence type="ECO:0000313" key="2">
    <source>
        <dbReference type="Proteomes" id="UP000483261"/>
    </source>
</evidence>
<dbReference type="Proteomes" id="UP000483261">
    <property type="component" value="Unassembled WGS sequence"/>
</dbReference>
<comment type="caution">
    <text evidence="1">The sequence shown here is derived from an EMBL/GenBank/DDBJ whole genome shotgun (WGS) entry which is preliminary data.</text>
</comment>
<organism evidence="1 2">
    <name type="scientific">Nocardioides turkmenicus</name>
    <dbReference type="NCBI Taxonomy" id="2711220"/>
    <lineage>
        <taxon>Bacteria</taxon>
        <taxon>Bacillati</taxon>
        <taxon>Actinomycetota</taxon>
        <taxon>Actinomycetes</taxon>
        <taxon>Propionibacteriales</taxon>
        <taxon>Nocardioidaceae</taxon>
        <taxon>Nocardioides</taxon>
    </lineage>
</organism>
<dbReference type="EMBL" id="JAALAA010000004">
    <property type="protein sequence ID" value="NGN92357.1"/>
    <property type="molecule type" value="Genomic_DNA"/>
</dbReference>
<gene>
    <name evidence="1" type="ORF">G5C66_06325</name>
</gene>
<accession>A0A6M1R7S4</accession>
<reference evidence="1 2" key="1">
    <citation type="submission" date="2020-02" db="EMBL/GenBank/DDBJ databases">
        <title>Whole-genome analyses of novel actinobacteria.</title>
        <authorList>
            <person name="Sahin N."/>
        </authorList>
    </citation>
    <scope>NUCLEOTIDE SEQUENCE [LARGE SCALE GENOMIC DNA]</scope>
    <source>
        <strain evidence="1 2">KC13</strain>
    </source>
</reference>
<proteinExistence type="predicted"/>
<sequence>MSDRMPGLPAYKVPPLKGQLSDLILFGTPDMWFNRIAELNAQLVKAIEDWGKDIRAKIDGLSTSQAAIIGGSIGVVGGGPLGSIVGGLAGAALVDVIKDWLDGKLGDLLEQLWAAHKKLVEAMQACIDGIFGNPEKLMSLGAGYQAGQSALGDAGFDVAQKTDSLEIYWEGRAFTAYKGVARQQGDAMKVMASKMGSAAHLMADAAEMIQQCWSDVIQALVALVADVADTLVGDIEITKLPTAAVTAPVGVIVDGVNFLNAVVTAMREVSIQGRNSGFMAWTELTGGDVALDQSKWPEPDGLASSVYKNDDNWRITDR</sequence>
<dbReference type="RefSeq" id="WP_165110114.1">
    <property type="nucleotide sequence ID" value="NZ_JAALAA010000004.1"/>
</dbReference>
<keyword evidence="2" id="KW-1185">Reference proteome</keyword>
<protein>
    <submittedName>
        <fullName evidence="1">Uncharacterized protein</fullName>
    </submittedName>
</protein>
<evidence type="ECO:0000313" key="1">
    <source>
        <dbReference type="EMBL" id="NGN92357.1"/>
    </source>
</evidence>
<dbReference type="AlphaFoldDB" id="A0A6M1R7S4"/>
<name>A0A6M1R7S4_9ACTN</name>